<proteinExistence type="predicted"/>
<evidence type="ECO:0000313" key="8">
    <source>
        <dbReference type="Proteomes" id="UP000056255"/>
    </source>
</evidence>
<dbReference type="Proteomes" id="UP000062475">
    <property type="component" value="Chromosome"/>
</dbReference>
<organism evidence="1 7">
    <name type="scientific">Metallosphaera sedula</name>
    <dbReference type="NCBI Taxonomy" id="43687"/>
    <lineage>
        <taxon>Archaea</taxon>
        <taxon>Thermoproteota</taxon>
        <taxon>Thermoprotei</taxon>
        <taxon>Sulfolobales</taxon>
        <taxon>Sulfolobaceae</taxon>
        <taxon>Metallosphaera</taxon>
    </lineage>
</organism>
<reference evidence="1 7" key="1">
    <citation type="journal article" date="2014" name="J. Bacteriol.">
        <title>Role of an Archaeal PitA Transporter in the Copper and Arsenic Resistance of Metallosphaera sedula, an Extreme Thermoacidophile.</title>
        <authorList>
            <person name="McCarthy S."/>
            <person name="Ai C."/>
            <person name="Wheaton G."/>
            <person name="Tevatia R."/>
            <person name="Eckrich V."/>
            <person name="Kelly R."/>
            <person name="Blum P."/>
        </authorList>
    </citation>
    <scope>NUCLEOTIDE SEQUENCE [LARGE SCALE GENOMIC DNA]</scope>
    <source>
        <strain evidence="1 7">CuR1</strain>
    </source>
</reference>
<evidence type="ECO:0000313" key="7">
    <source>
        <dbReference type="Proteomes" id="UP000029084"/>
    </source>
</evidence>
<sequence length="268" mass="30761">MRLLINGGLPHDSGKTRFGLTLISLLREVGINLFPMKPVAGHNGWYSYSTLTRSMELGVLVGNDALNYYESTRESIEEINPFAVLFFPVDPESIERNFPYYLSLMDRGYPVMMRMTVEQKSMYLRAPSRLISSSMRDVLERLISRFDPVPVEEREVWRLIENSGEIVHNNVISALNRHKNVLIESYNNASCPTYYPPGVDYVITIVPGRAYVFDGREYSKFLSLSSLPPWLIKTEEAFKFLKPETYTLELATSRSPALIDFLIKKEII</sequence>
<name>A0A088E6X0_9CREN</name>
<evidence type="ECO:0000313" key="12">
    <source>
        <dbReference type="Proteomes" id="UP000068832"/>
    </source>
</evidence>
<evidence type="ECO:0000313" key="5">
    <source>
        <dbReference type="EMBL" id="AKV81733.1"/>
    </source>
</evidence>
<evidence type="ECO:0000313" key="11">
    <source>
        <dbReference type="Proteomes" id="UP000062475"/>
    </source>
</evidence>
<dbReference type="EMBL" id="CP012175">
    <property type="protein sequence ID" value="AKV81733.1"/>
    <property type="molecule type" value="Genomic_DNA"/>
</dbReference>
<dbReference type="OMA" id="NGWYQYE"/>
<dbReference type="GeneID" id="91756595"/>
<dbReference type="OrthoDB" id="39107at2157"/>
<dbReference type="Proteomes" id="UP000056255">
    <property type="component" value="Chromosome"/>
</dbReference>
<evidence type="ECO:0000313" key="1">
    <source>
        <dbReference type="EMBL" id="AIM28184.1"/>
    </source>
</evidence>
<dbReference type="Proteomes" id="UP000029084">
    <property type="component" value="Chromosome"/>
</dbReference>
<protein>
    <submittedName>
        <fullName evidence="1 2">ATPase</fullName>
    </submittedName>
</protein>
<dbReference type="Proteomes" id="UP000068832">
    <property type="component" value="Chromosome"/>
</dbReference>
<reference evidence="9 10" key="2">
    <citation type="journal article" date="2015" name="Genome Announc.">
        <title>Complete Genome Sequences of Evolved Arsenate-Resistant Metallosphaera sedula Strains.</title>
        <authorList>
            <person name="Ai C."/>
            <person name="McCarthy S."/>
            <person name="Schackwitz W."/>
            <person name="Martin J."/>
            <person name="Lipzen A."/>
            <person name="Blum P."/>
        </authorList>
    </citation>
    <scope>NUCLEOTIDE SEQUENCE [LARGE SCALE GENOMIC DNA]</scope>
    <source>
        <strain evidence="4 10">ARS120-1</strain>
        <strain evidence="5 9">ARS120-2</strain>
        <strain evidence="2 12">ARS50-1</strain>
        <strain evidence="3 11">ARS50-2</strain>
    </source>
</reference>
<dbReference type="PATRIC" id="fig|43687.5.peg.2218"/>
<dbReference type="EMBL" id="CP012176">
    <property type="protein sequence ID" value="AKV83965.1"/>
    <property type="molecule type" value="Genomic_DNA"/>
</dbReference>
<accession>A0A088E6X0</accession>
<evidence type="ECO:0000313" key="10">
    <source>
        <dbReference type="Proteomes" id="UP000062398"/>
    </source>
</evidence>
<dbReference type="EMBL" id="CP008822">
    <property type="protein sequence ID" value="AIM28184.1"/>
    <property type="molecule type" value="Genomic_DNA"/>
</dbReference>
<dbReference type="AlphaFoldDB" id="A0A088E6X0"/>
<dbReference type="EMBL" id="CP012173">
    <property type="protein sequence ID" value="AKV77238.1"/>
    <property type="molecule type" value="Genomic_DNA"/>
</dbReference>
<gene>
    <name evidence="1" type="ORF">HA72_2061</name>
    <name evidence="2" type="ORF">MsedA_2111</name>
    <name evidence="3" type="ORF">MsedB_2113</name>
    <name evidence="4" type="ORF">MsedC_2111</name>
    <name evidence="5" type="ORF">MsedD_2112</name>
    <name evidence="6" type="ORF">MsedE_2113</name>
</gene>
<evidence type="ECO:0000313" key="4">
    <source>
        <dbReference type="EMBL" id="AKV79488.1"/>
    </source>
</evidence>
<evidence type="ECO:0000313" key="2">
    <source>
        <dbReference type="EMBL" id="AKV75000.1"/>
    </source>
</evidence>
<dbReference type="Proteomes" id="UP000061362">
    <property type="component" value="Chromosome"/>
</dbReference>
<evidence type="ECO:0000313" key="6">
    <source>
        <dbReference type="EMBL" id="AKV83965.1"/>
    </source>
</evidence>
<evidence type="ECO:0000313" key="9">
    <source>
        <dbReference type="Proteomes" id="UP000061362"/>
    </source>
</evidence>
<dbReference type="EMBL" id="CP012174">
    <property type="protein sequence ID" value="AKV79488.1"/>
    <property type="molecule type" value="Genomic_DNA"/>
</dbReference>
<dbReference type="EMBL" id="CP012172">
    <property type="protein sequence ID" value="AKV75000.1"/>
    <property type="molecule type" value="Genomic_DNA"/>
</dbReference>
<evidence type="ECO:0000313" key="3">
    <source>
        <dbReference type="EMBL" id="AKV77238.1"/>
    </source>
</evidence>
<dbReference type="Proteomes" id="UP000062398">
    <property type="component" value="Chromosome"/>
</dbReference>
<reference evidence="6 8" key="3">
    <citation type="submission" date="2015-07" db="EMBL/GenBank/DDBJ databases">
        <title>Physiological, transcriptional responses and genome re-sequencing of acid resistant extremely thermoacidophilic Metallosphaera sedula SARC-M1.</title>
        <authorList>
            <person name="Ai C."/>
            <person name="McCarthy S."/>
            <person name="Eckrich V."/>
            <person name="Rudrappa D."/>
            <person name="Qiu G."/>
            <person name="Blum P."/>
        </authorList>
    </citation>
    <scope>NUCLEOTIDE SEQUENCE [LARGE SCALE GENOMIC DNA]</scope>
    <source>
        <strain evidence="6 8">SARC-M1</strain>
    </source>
</reference>
<dbReference type="RefSeq" id="WP_012021988.1">
    <property type="nucleotide sequence ID" value="NZ_AP019770.1"/>
</dbReference>